<dbReference type="AlphaFoldDB" id="A0A1V0NJN5"/>
<protein>
    <submittedName>
        <fullName evidence="1">Uncharacterized protein</fullName>
    </submittedName>
</protein>
<sequence length="92" mass="10687">MNELEKKEFEKAVFANQVIEHNYALLSDKGSAIFDFEKKPNVDYFLIGYMQTGIQTIAGEKLPEYKALYDTQPITEINNPEILFDEDFEQSE</sequence>
<name>A0A1V0NJN5_LACLL</name>
<evidence type="ECO:0000313" key="2">
    <source>
        <dbReference type="Proteomes" id="UP000192067"/>
    </source>
</evidence>
<proteinExistence type="predicted"/>
<dbReference type="Proteomes" id="UP000192067">
    <property type="component" value="Plasmid pUC11B"/>
</dbReference>
<dbReference type="EMBL" id="CP016721">
    <property type="protein sequence ID" value="ARE12270.1"/>
    <property type="molecule type" value="Genomic_DNA"/>
</dbReference>
<evidence type="ECO:0000313" key="1">
    <source>
        <dbReference type="EMBL" id="ARE12270.1"/>
    </source>
</evidence>
<organism evidence="1 2">
    <name type="scientific">Lactococcus lactis subsp. lactis</name>
    <name type="common">Streptococcus lactis</name>
    <dbReference type="NCBI Taxonomy" id="1360"/>
    <lineage>
        <taxon>Bacteria</taxon>
        <taxon>Bacillati</taxon>
        <taxon>Bacillota</taxon>
        <taxon>Bacilli</taxon>
        <taxon>Lactobacillales</taxon>
        <taxon>Streptococcaceae</taxon>
        <taxon>Lactococcus</taxon>
    </lineage>
</organism>
<gene>
    <name evidence="1" type="ORF">LLUC11_pB25</name>
</gene>
<geneLocation type="plasmid" evidence="1 2">
    <name>pUC11B</name>
</geneLocation>
<accession>A0A1V0NJN5</accession>
<dbReference type="RefSeq" id="WP_032398588.1">
    <property type="nucleotide sequence ID" value="NZ_CP016721.3"/>
</dbReference>
<reference evidence="1 2" key="1">
    <citation type="journal article" date="2017" name="BMC Genomics">
        <title>Comparative and functional genomics of the Lactococcus lactis taxon; insights into evolution and niche adaptation.</title>
        <authorList>
            <person name="Kelleher P."/>
            <person name="Bottacini F."/>
            <person name="Mahony J."/>
            <person name="Kilcawley K.N."/>
            <person name="van Sinderen D."/>
        </authorList>
    </citation>
    <scope>NUCLEOTIDE SEQUENCE [LARGE SCALE GENOMIC DNA]</scope>
    <source>
        <strain evidence="1 2">UC11</strain>
    </source>
</reference>
<keyword evidence="1" id="KW-0614">Plasmid</keyword>